<dbReference type="PANTHER" id="PTHR44042:SF67">
    <property type="entry name" value="MYB-LIKE PROTEIN I"/>
    <property type="match status" value="1"/>
</dbReference>
<dbReference type="CDD" id="cd00167">
    <property type="entry name" value="SANT"/>
    <property type="match status" value="2"/>
</dbReference>
<sequence length="325" mass="37005">MLDPTNVDNELEIPEWRASLEEESNMINKNKTQVLLKEFKIKMNLNGTLNKYKTRLVVKVYAQQYGIYFHETFALVARFDTIRFLLAVAAHHKWQVFQLDVKFAFLNGSKKKSIDQTCNSSFWTRDEDKIFENTLAIYVNDNNLFMKMEEALPGKSLDDIKDHYNILVEDICVIDSGHVPLPNYPKMQSNGNKSTKAYIEWRRGTHWTEEEHRLIISRGLGKYGKGDWKSISGHCVITRTTKGTEEKEQNQAIDIISVDAEFRGTFQVPNTMDMIGPDCGGSQEVPNSSNESMYPLESTNAEQMTTIVGGELSGQNTFVNVGSPP</sequence>
<dbReference type="InterPro" id="IPR001005">
    <property type="entry name" value="SANT/Myb"/>
</dbReference>
<keyword evidence="2" id="KW-1185">Reference proteome</keyword>
<feature type="domain" description="Myb-like" evidence="1">
    <location>
        <begin position="119"/>
        <end position="170"/>
    </location>
</feature>
<dbReference type="InterPro" id="IPR013103">
    <property type="entry name" value="RVT_2"/>
</dbReference>
<dbReference type="SUPFAM" id="SSF46689">
    <property type="entry name" value="Homeodomain-like"/>
    <property type="match status" value="1"/>
</dbReference>
<accession>A0ABM1HKY5</accession>
<protein>
    <submittedName>
        <fullName evidence="3">Transcription factor SRM1-like</fullName>
    </submittedName>
</protein>
<dbReference type="Proteomes" id="UP000694930">
    <property type="component" value="Chromosome 9"/>
</dbReference>
<reference evidence="3" key="2">
    <citation type="submission" date="2025-08" db="UniProtKB">
        <authorList>
            <consortium name="RefSeq"/>
        </authorList>
    </citation>
    <scope>IDENTIFICATION</scope>
</reference>
<dbReference type="SMART" id="SM00717">
    <property type="entry name" value="SANT"/>
    <property type="match status" value="2"/>
</dbReference>
<dbReference type="RefSeq" id="XP_015086991.1">
    <property type="nucleotide sequence ID" value="XM_015231505.1"/>
</dbReference>
<evidence type="ECO:0000259" key="1">
    <source>
        <dbReference type="SMART" id="SM00717"/>
    </source>
</evidence>
<name>A0ABM1HKY5_SOLPN</name>
<proteinExistence type="predicted"/>
<dbReference type="Gene3D" id="1.10.10.60">
    <property type="entry name" value="Homeodomain-like"/>
    <property type="match status" value="2"/>
</dbReference>
<dbReference type="PANTHER" id="PTHR44042">
    <property type="entry name" value="DUPLICATED HOMEODOMAIN-LIKE SUPERFAMILY PROTEIN-RELATED"/>
    <property type="match status" value="1"/>
</dbReference>
<evidence type="ECO:0000313" key="2">
    <source>
        <dbReference type="Proteomes" id="UP000694930"/>
    </source>
</evidence>
<reference evidence="2" key="1">
    <citation type="journal article" date="2014" name="Nat. Genet.">
        <title>The genome of the stress-tolerant wild tomato species Solanum pennellii.</title>
        <authorList>
            <person name="Bolger A."/>
            <person name="Scossa F."/>
            <person name="Bolger M.E."/>
            <person name="Lanz C."/>
            <person name="Maumus F."/>
            <person name="Tohge T."/>
            <person name="Quesneville H."/>
            <person name="Alseekh S."/>
            <person name="Sorensen I."/>
            <person name="Lichtenstein G."/>
            <person name="Fich E.A."/>
            <person name="Conte M."/>
            <person name="Keller H."/>
            <person name="Schneeberger K."/>
            <person name="Schwacke R."/>
            <person name="Ofner I."/>
            <person name="Vrebalov J."/>
            <person name="Xu Y."/>
            <person name="Osorio S."/>
            <person name="Aflitos S.A."/>
            <person name="Schijlen E."/>
            <person name="Jimenez-Gomez J.M."/>
            <person name="Ryngajllo M."/>
            <person name="Kimura S."/>
            <person name="Kumar R."/>
            <person name="Koenig D."/>
            <person name="Headland L.R."/>
            <person name="Maloof J.N."/>
            <person name="Sinha N."/>
            <person name="van Ham R.C."/>
            <person name="Lankhorst R.K."/>
            <person name="Mao L."/>
            <person name="Vogel A."/>
            <person name="Arsova B."/>
            <person name="Panstruga R."/>
            <person name="Fei Z."/>
            <person name="Rose J.K."/>
            <person name="Zamir D."/>
            <person name="Carrari F."/>
            <person name="Giovannoni J.J."/>
            <person name="Weigel D."/>
            <person name="Usadel B."/>
            <person name="Fernie A.R."/>
        </authorList>
    </citation>
    <scope>NUCLEOTIDE SEQUENCE [LARGE SCALE GENOMIC DNA]</scope>
    <source>
        <strain evidence="2">cv. LA0716</strain>
    </source>
</reference>
<dbReference type="InterPro" id="IPR009057">
    <property type="entry name" value="Homeodomain-like_sf"/>
</dbReference>
<gene>
    <name evidence="3" type="primary">LOC107030110</name>
</gene>
<evidence type="ECO:0000313" key="3">
    <source>
        <dbReference type="RefSeq" id="XP_015086991.1"/>
    </source>
</evidence>
<organism evidence="2 3">
    <name type="scientific">Solanum pennellii</name>
    <name type="common">Tomato</name>
    <name type="synonym">Lycopersicon pennellii</name>
    <dbReference type="NCBI Taxonomy" id="28526"/>
    <lineage>
        <taxon>Eukaryota</taxon>
        <taxon>Viridiplantae</taxon>
        <taxon>Streptophyta</taxon>
        <taxon>Embryophyta</taxon>
        <taxon>Tracheophyta</taxon>
        <taxon>Spermatophyta</taxon>
        <taxon>Magnoliopsida</taxon>
        <taxon>eudicotyledons</taxon>
        <taxon>Gunneridae</taxon>
        <taxon>Pentapetalae</taxon>
        <taxon>asterids</taxon>
        <taxon>lamiids</taxon>
        <taxon>Solanales</taxon>
        <taxon>Solanaceae</taxon>
        <taxon>Solanoideae</taxon>
        <taxon>Solaneae</taxon>
        <taxon>Solanum</taxon>
        <taxon>Solanum subgen. Lycopersicon</taxon>
    </lineage>
</organism>
<dbReference type="GeneID" id="107030110"/>
<feature type="domain" description="Myb-like" evidence="1">
    <location>
        <begin position="203"/>
        <end position="254"/>
    </location>
</feature>
<dbReference type="Pfam" id="PF07727">
    <property type="entry name" value="RVT_2"/>
    <property type="match status" value="1"/>
</dbReference>